<name>A0A6J5LA62_9CAUD</name>
<reference evidence="2" key="1">
    <citation type="submission" date="2020-04" db="EMBL/GenBank/DDBJ databases">
        <authorList>
            <person name="Chiriac C."/>
            <person name="Salcher M."/>
            <person name="Ghai R."/>
            <person name="Kavagutti S V."/>
        </authorList>
    </citation>
    <scope>NUCLEOTIDE SEQUENCE</scope>
</reference>
<evidence type="ECO:0000256" key="1">
    <source>
        <dbReference type="SAM" id="Phobius"/>
    </source>
</evidence>
<dbReference type="EMBL" id="LR796294">
    <property type="protein sequence ID" value="CAB4135179.1"/>
    <property type="molecule type" value="Genomic_DNA"/>
</dbReference>
<protein>
    <submittedName>
        <fullName evidence="2">Uncharacterized protein</fullName>
    </submittedName>
</protein>
<sequence length="250" mass="24673">MAIAVVGTPASNLANSGGPLSITHALTNGSGNNRCVVFAEGGFCSAGGSSGNGLVTGVTYDGHAMTTAGANIESSTGTSAASGVWYILDADLPASAGNYTVTATYQTANYVMGGVVELSGVDQTGGSTTIDAVATLAQPAGSTTSTPSVTVATTDANSLIVDILTSSGQDIAPVTATGTNHTSRITIGSDASHFISMGTMTTTSTGNYTPGWNEGGTKASRQSMAAVAFKAYVSTAAAPAFLLFFASVNP</sequence>
<accession>A0A6J5LA62</accession>
<keyword evidence="1" id="KW-0472">Membrane</keyword>
<gene>
    <name evidence="2" type="ORF">UFOVP127_29</name>
    <name evidence="3" type="ORF">UFOVP276_135</name>
</gene>
<dbReference type="EMBL" id="LR796249">
    <property type="protein sequence ID" value="CAB4130865.1"/>
    <property type="molecule type" value="Genomic_DNA"/>
</dbReference>
<feature type="transmembrane region" description="Helical" evidence="1">
    <location>
        <begin position="227"/>
        <end position="248"/>
    </location>
</feature>
<proteinExistence type="predicted"/>
<keyword evidence="1" id="KW-1133">Transmembrane helix</keyword>
<evidence type="ECO:0000313" key="2">
    <source>
        <dbReference type="EMBL" id="CAB4130865.1"/>
    </source>
</evidence>
<evidence type="ECO:0000313" key="3">
    <source>
        <dbReference type="EMBL" id="CAB4135179.1"/>
    </source>
</evidence>
<organism evidence="2">
    <name type="scientific">uncultured Caudovirales phage</name>
    <dbReference type="NCBI Taxonomy" id="2100421"/>
    <lineage>
        <taxon>Viruses</taxon>
        <taxon>Duplodnaviria</taxon>
        <taxon>Heunggongvirae</taxon>
        <taxon>Uroviricota</taxon>
        <taxon>Caudoviricetes</taxon>
        <taxon>Peduoviridae</taxon>
        <taxon>Maltschvirus</taxon>
        <taxon>Maltschvirus maltsch</taxon>
    </lineage>
</organism>
<keyword evidence="1" id="KW-0812">Transmembrane</keyword>